<accession>A0A2I1PAZ3</accession>
<comment type="caution">
    <text evidence="3">The sequence shown here is derived from an EMBL/GenBank/DDBJ whole genome shotgun (WGS) entry which is preliminary data.</text>
</comment>
<evidence type="ECO:0000256" key="1">
    <source>
        <dbReference type="SAM" id="MobiDB-lite"/>
    </source>
</evidence>
<feature type="region of interest" description="Disordered" evidence="1">
    <location>
        <begin position="29"/>
        <end position="65"/>
    </location>
</feature>
<keyword evidence="4" id="KW-1185">Reference proteome</keyword>
<organism evidence="3 4">
    <name type="scientific">Kytococcus schroeteri</name>
    <dbReference type="NCBI Taxonomy" id="138300"/>
    <lineage>
        <taxon>Bacteria</taxon>
        <taxon>Bacillati</taxon>
        <taxon>Actinomycetota</taxon>
        <taxon>Actinomycetes</taxon>
        <taxon>Micrococcales</taxon>
        <taxon>Kytococcaceae</taxon>
        <taxon>Kytococcus</taxon>
    </lineage>
</organism>
<gene>
    <name evidence="3" type="ORF">CYJ76_06155</name>
</gene>
<feature type="signal peptide" evidence="2">
    <location>
        <begin position="1"/>
        <end position="26"/>
    </location>
</feature>
<evidence type="ECO:0000313" key="4">
    <source>
        <dbReference type="Proteomes" id="UP000234206"/>
    </source>
</evidence>
<feature type="chain" id="PRO_5039209801" description="Lipoprotein" evidence="2">
    <location>
        <begin position="27"/>
        <end position="171"/>
    </location>
</feature>
<dbReference type="OrthoDB" id="5149662at2"/>
<sequence>MHRITRSPRWALPAVAPVLLAACSGADEVPQSHGAETSTSAPSASGVGQAEAAGGDHASTEPEPQVLDCLGEGTMVRPPTLSLDCQDTNATLSKLQWAEWDARSAKGTGEFSVNNCQPNCAEGTLESYQVEVEAPEVKTSEAGSVYTSIVVHFVDGRPLGSTSQETYELPH</sequence>
<protein>
    <recommendedName>
        <fullName evidence="5">Lipoprotein</fullName>
    </recommendedName>
</protein>
<keyword evidence="2" id="KW-0732">Signal</keyword>
<feature type="compositionally biased region" description="Polar residues" evidence="1">
    <location>
        <begin position="34"/>
        <end position="43"/>
    </location>
</feature>
<dbReference type="RefSeq" id="WP_070705111.1">
    <property type="nucleotide sequence ID" value="NZ_JBHLVH010000001.1"/>
</dbReference>
<evidence type="ECO:0008006" key="5">
    <source>
        <dbReference type="Google" id="ProtNLM"/>
    </source>
</evidence>
<evidence type="ECO:0000313" key="3">
    <source>
        <dbReference type="EMBL" id="PKZ41816.1"/>
    </source>
</evidence>
<dbReference type="AlphaFoldDB" id="A0A2I1PAZ3"/>
<dbReference type="PROSITE" id="PS51257">
    <property type="entry name" value="PROKAR_LIPOPROTEIN"/>
    <property type="match status" value="1"/>
</dbReference>
<evidence type="ECO:0000256" key="2">
    <source>
        <dbReference type="SAM" id="SignalP"/>
    </source>
</evidence>
<reference evidence="3 4" key="1">
    <citation type="submission" date="2017-12" db="EMBL/GenBank/DDBJ databases">
        <title>Phylogenetic diversity of female urinary microbiome.</title>
        <authorList>
            <person name="Thomas-White K."/>
            <person name="Wolfe A.J."/>
        </authorList>
    </citation>
    <scope>NUCLEOTIDE SEQUENCE [LARGE SCALE GENOMIC DNA]</scope>
    <source>
        <strain evidence="3 4">UMB1298</strain>
    </source>
</reference>
<name>A0A2I1PAZ3_9MICO</name>
<dbReference type="EMBL" id="PKIZ01000009">
    <property type="protein sequence ID" value="PKZ41816.1"/>
    <property type="molecule type" value="Genomic_DNA"/>
</dbReference>
<dbReference type="Proteomes" id="UP000234206">
    <property type="component" value="Unassembled WGS sequence"/>
</dbReference>
<proteinExistence type="predicted"/>